<proteinExistence type="predicted"/>
<accession>A0A378JGK4</accession>
<dbReference type="OrthoDB" id="10001770at2"/>
<dbReference type="Proteomes" id="UP000254794">
    <property type="component" value="Unassembled WGS sequence"/>
</dbReference>
<reference evidence="2 3" key="1">
    <citation type="submission" date="2018-06" db="EMBL/GenBank/DDBJ databases">
        <authorList>
            <consortium name="Pathogen Informatics"/>
            <person name="Doyle S."/>
        </authorList>
    </citation>
    <scope>NUCLEOTIDE SEQUENCE [LARGE SCALE GENOMIC DNA]</scope>
    <source>
        <strain evidence="2 3">NCTC13316</strain>
    </source>
</reference>
<dbReference type="AlphaFoldDB" id="A0A378JGK4"/>
<evidence type="ECO:0000313" key="2">
    <source>
        <dbReference type="EMBL" id="STX50426.1"/>
    </source>
</evidence>
<organism evidence="2 3">
    <name type="scientific">Legionella busanensis</name>
    <dbReference type="NCBI Taxonomy" id="190655"/>
    <lineage>
        <taxon>Bacteria</taxon>
        <taxon>Pseudomonadati</taxon>
        <taxon>Pseudomonadota</taxon>
        <taxon>Gammaproteobacteria</taxon>
        <taxon>Legionellales</taxon>
        <taxon>Legionellaceae</taxon>
        <taxon>Legionella</taxon>
    </lineage>
</organism>
<keyword evidence="3" id="KW-1185">Reference proteome</keyword>
<evidence type="ECO:0000313" key="3">
    <source>
        <dbReference type="Proteomes" id="UP000254794"/>
    </source>
</evidence>
<feature type="coiled-coil region" evidence="1">
    <location>
        <begin position="218"/>
        <end position="245"/>
    </location>
</feature>
<keyword evidence="1" id="KW-0175">Coiled coil</keyword>
<evidence type="ECO:0000256" key="1">
    <source>
        <dbReference type="SAM" id="Coils"/>
    </source>
</evidence>
<name>A0A378JGK4_9GAMM</name>
<protein>
    <submittedName>
        <fullName evidence="2">Uncharacterized protein</fullName>
    </submittedName>
</protein>
<dbReference type="EMBL" id="UGOD01000001">
    <property type="protein sequence ID" value="STX50426.1"/>
    <property type="molecule type" value="Genomic_DNA"/>
</dbReference>
<dbReference type="RefSeq" id="WP_115330145.1">
    <property type="nucleotide sequence ID" value="NZ_CAAAHP010000004.1"/>
</dbReference>
<gene>
    <name evidence="2" type="ORF">NCTC13316_00507</name>
</gene>
<sequence>MRSITDLKHILEKNKLQSDSLMVDINDDLAKVKRGINSSSSDVRKKAKVLEKKLSQWIKNPTQLDKFYKAIEGALILAGQIASFEKIRKELNEQSLPDNSQLSSVSKGANSHAFFSRSNGSSEKLTPEEIKEKVMENREKIKALREKVSSKAEGDLDTIVADWKKLEKEIEVLEIENETLMPERENSPSEIRNEVFIAALKEGLEIVVKQSKSEDKNQENLAQYIETIKNEIEELRKETDDFANENTTEPEGISF</sequence>